<dbReference type="RefSeq" id="WP_084934936.1">
    <property type="nucleotide sequence ID" value="NZ_MLFR01000012.1"/>
</dbReference>
<dbReference type="InterPro" id="IPR036275">
    <property type="entry name" value="YdgH-like_sf"/>
</dbReference>
<evidence type="ECO:0000313" key="3">
    <source>
        <dbReference type="Proteomes" id="UP000193558"/>
    </source>
</evidence>
<evidence type="ECO:0000256" key="1">
    <source>
        <dbReference type="SAM" id="SignalP"/>
    </source>
</evidence>
<comment type="caution">
    <text evidence="2">The sequence shown here is derived from an EMBL/GenBank/DDBJ whole genome shotgun (WGS) entry which is preliminary data.</text>
</comment>
<sequence length="69" mass="7147">MKAIKNIVAVAALTLFSFSGFSQSVTASGTTLDAAEAQIALKAKQVGASYKITSARFTNGAYMSAELVK</sequence>
<dbReference type="AlphaFoldDB" id="A0A1X1CX43"/>
<protein>
    <submittedName>
        <fullName evidence="2">DUF1471 domain-containing protein</fullName>
    </submittedName>
</protein>
<name>A0A1X1CX43_9GAMM</name>
<proteinExistence type="predicted"/>
<dbReference type="SUPFAM" id="SSF159871">
    <property type="entry name" value="YdgH-like"/>
    <property type="match status" value="1"/>
</dbReference>
<dbReference type="OrthoDB" id="6521986at2"/>
<gene>
    <name evidence="2" type="ORF">HA51_12980</name>
</gene>
<dbReference type="Proteomes" id="UP000193558">
    <property type="component" value="Unassembled WGS sequence"/>
</dbReference>
<organism evidence="2 3">
    <name type="scientific">Pantoea rwandensis</name>
    <dbReference type="NCBI Taxonomy" id="1076550"/>
    <lineage>
        <taxon>Bacteria</taxon>
        <taxon>Pseudomonadati</taxon>
        <taxon>Pseudomonadota</taxon>
        <taxon>Gammaproteobacteria</taxon>
        <taxon>Enterobacterales</taxon>
        <taxon>Erwiniaceae</taxon>
        <taxon>Pantoea</taxon>
    </lineage>
</organism>
<reference evidence="2 3" key="1">
    <citation type="journal article" date="2017" name="Antonie Van Leeuwenhoek">
        <title>Phylogenomic resolution of the bacterial genus Pantoea and its relationship with Erwinia and Tatumella.</title>
        <authorList>
            <person name="Palmer M."/>
            <person name="Steenkamp E.T."/>
            <person name="Coetzee M.P."/>
            <person name="Chan W.Y."/>
            <person name="van Zyl E."/>
            <person name="De Maayer P."/>
            <person name="Coutinho T.A."/>
            <person name="Blom J."/>
            <person name="Smits T.H."/>
            <person name="Duffy B."/>
            <person name="Venter S.N."/>
        </authorList>
    </citation>
    <scope>NUCLEOTIDE SEQUENCE [LARGE SCALE GENOMIC DNA]</scope>
    <source>
        <strain evidence="2 3">LMG 26275</strain>
    </source>
</reference>
<accession>A0A1X1CX43</accession>
<keyword evidence="1" id="KW-0732">Signal</keyword>
<feature type="signal peptide" evidence="1">
    <location>
        <begin position="1"/>
        <end position="27"/>
    </location>
</feature>
<feature type="chain" id="PRO_5012394234" evidence="1">
    <location>
        <begin position="28"/>
        <end position="69"/>
    </location>
</feature>
<evidence type="ECO:0000313" key="2">
    <source>
        <dbReference type="EMBL" id="ORM68891.1"/>
    </source>
</evidence>
<dbReference type="EMBL" id="MLFR01000012">
    <property type="protein sequence ID" value="ORM68891.1"/>
    <property type="molecule type" value="Genomic_DNA"/>
</dbReference>